<organism evidence="1 2">
    <name type="scientific">Candidatus Brocadia sinica JPN1</name>
    <dbReference type="NCBI Taxonomy" id="1197129"/>
    <lineage>
        <taxon>Bacteria</taxon>
        <taxon>Pseudomonadati</taxon>
        <taxon>Planctomycetota</taxon>
        <taxon>Candidatus Brocadiia</taxon>
        <taxon>Candidatus Brocadiales</taxon>
        <taxon>Candidatus Brocadiaceae</taxon>
        <taxon>Candidatus Brocadia</taxon>
    </lineage>
</organism>
<dbReference type="RefSeq" id="WP_052562727.1">
    <property type="nucleotide sequence ID" value="NZ_BAFN01000001.1"/>
</dbReference>
<evidence type="ECO:0000313" key="1">
    <source>
        <dbReference type="EMBL" id="GAN32586.1"/>
    </source>
</evidence>
<proteinExistence type="predicted"/>
<accession>A0ABQ0JV60</accession>
<comment type="caution">
    <text evidence="1">The sequence shown here is derived from an EMBL/GenBank/DDBJ whole genome shotgun (WGS) entry which is preliminary data.</text>
</comment>
<name>A0ABQ0JV60_9BACT</name>
<dbReference type="InterPro" id="IPR007555">
    <property type="entry name" value="DUF499"/>
</dbReference>
<dbReference type="EMBL" id="BAFN01000001">
    <property type="protein sequence ID" value="GAN32586.1"/>
    <property type="molecule type" value="Genomic_DNA"/>
</dbReference>
<dbReference type="Pfam" id="PF04465">
    <property type="entry name" value="DUF499"/>
    <property type="match status" value="1"/>
</dbReference>
<sequence length="925" mass="103798">MEPWYKVVTPRKEVREGRSFNPDEFAIALEQVVAGTAPEDYCNPEQFFKRTCFTRALRENAGMALRRLAGKTENTAPALTLITQFGGGKTHTLTALYHLARNGEKAARYTGASELQKEAGLSIIPEAKVAIFVGNAWDPQEGRETPWIDIARQLAGDKGVIELGPAARTTPPGTEALLRLFKVSNGPVLILMDEVLNFFNRHRNLADHCYAFFDNLCRAMIGTTHGAVLISLPRSRVEMTDWDLQWQDRITKVVRRVAKDLIVNDEAEISEVVRRRLFEDLGGERTFKNTARVYADWCYERRAQLPSEWTAVDTASTESKAREFLRSRFEVCYPFHPATLSVFQRKWQALTQYQQTRGTLAMLAQWISWAYREGYQRARREPLITLGSAPLEVPEFRSIILGQLGETKLIAAIDSDISGEQSHARALDADTKGPLRNIHRRTATAILFESSGGQKDKMAHLPELRFALGEPEIDTTSIDNAALALESRAFFIRKVGTDGFQIRHQPTLRKAVNDRRASLDYETEIKPTMRSIVQKEFERGASIPLVFFPEDSVAIQDSPRLTFVIMEPECEWRGNGTLRQQIAEWTRQRGKTPRLYPGSLIWCIKKPGRELREKVELWLAWKRVSREIAEGTLGGDFDRTDRAEIQSRVADADESVKDEVWGGYRFVVLADNKEPDGLSKPIDLGAGHSSGSETLCGRVISALKAGALLNESIGAGYIDRNWPPALKDCGAWSLTSLRQSFLNGSLTRLLDPDAILRGKLVEFVGKGDFGLASGQKPDGTYERAWYMELISPEEVAFESGVFLLKKDRVKALKAGIEVQPSPELPLKSFSQPEPKPIPDYEPGVETIIKKQTCTIRLAGTIPPEVWNRLGTKILPKLRSGIELQIGVDFRVTLKSDMAQSIKSELRQILDDLSLTGKVVIEERTS</sequence>
<dbReference type="Proteomes" id="UP000032309">
    <property type="component" value="Unassembled WGS sequence"/>
</dbReference>
<keyword evidence="2" id="KW-1185">Reference proteome</keyword>
<gene>
    <name evidence="1" type="ORF">BROSI_A1101</name>
</gene>
<evidence type="ECO:0000313" key="2">
    <source>
        <dbReference type="Proteomes" id="UP000032309"/>
    </source>
</evidence>
<protein>
    <submittedName>
        <fullName evidence="1">AAA family ATPase</fullName>
    </submittedName>
</protein>
<reference evidence="2" key="1">
    <citation type="journal article" date="2015" name="Genome Announc.">
        <title>Draft Genome Sequence of an Anaerobic Ammonium-Oxidizing Bacterium, "Candidatus Brocadia sinica".</title>
        <authorList>
            <person name="Oshiki M."/>
            <person name="Shinyako-Hata K."/>
            <person name="Satoh H."/>
            <person name="Okabe S."/>
        </authorList>
    </citation>
    <scope>NUCLEOTIDE SEQUENCE [LARGE SCALE GENOMIC DNA]</scope>
    <source>
        <strain evidence="2">JPN1</strain>
    </source>
</reference>